<name>A0A067QUS8_ZOONE</name>
<dbReference type="InParanoid" id="A0A067QUS8"/>
<dbReference type="AlphaFoldDB" id="A0A067QUS8"/>
<organism evidence="1 2">
    <name type="scientific">Zootermopsis nevadensis</name>
    <name type="common">Dampwood termite</name>
    <dbReference type="NCBI Taxonomy" id="136037"/>
    <lineage>
        <taxon>Eukaryota</taxon>
        <taxon>Metazoa</taxon>
        <taxon>Ecdysozoa</taxon>
        <taxon>Arthropoda</taxon>
        <taxon>Hexapoda</taxon>
        <taxon>Insecta</taxon>
        <taxon>Pterygota</taxon>
        <taxon>Neoptera</taxon>
        <taxon>Polyneoptera</taxon>
        <taxon>Dictyoptera</taxon>
        <taxon>Blattodea</taxon>
        <taxon>Blattoidea</taxon>
        <taxon>Termitoidae</taxon>
        <taxon>Termopsidae</taxon>
        <taxon>Zootermopsis</taxon>
    </lineage>
</organism>
<dbReference type="EMBL" id="KK852909">
    <property type="protein sequence ID" value="KDR13940.1"/>
    <property type="molecule type" value="Genomic_DNA"/>
</dbReference>
<gene>
    <name evidence="1" type="ORF">L798_12193</name>
</gene>
<sequence>MNAAVTLKATLILLQNPAIWTVVTLLSNHTWQTLTLTRVWITTKPKSQPDNVHTCDL</sequence>
<evidence type="ECO:0000313" key="2">
    <source>
        <dbReference type="Proteomes" id="UP000027135"/>
    </source>
</evidence>
<accession>A0A067QUS8</accession>
<evidence type="ECO:0000313" key="1">
    <source>
        <dbReference type="EMBL" id="KDR13940.1"/>
    </source>
</evidence>
<reference evidence="1 2" key="1">
    <citation type="journal article" date="2014" name="Nat. Commun.">
        <title>Molecular traces of alternative social organization in a termite genome.</title>
        <authorList>
            <person name="Terrapon N."/>
            <person name="Li C."/>
            <person name="Robertson H.M."/>
            <person name="Ji L."/>
            <person name="Meng X."/>
            <person name="Booth W."/>
            <person name="Chen Z."/>
            <person name="Childers C.P."/>
            <person name="Glastad K.M."/>
            <person name="Gokhale K."/>
            <person name="Gowin J."/>
            <person name="Gronenberg W."/>
            <person name="Hermansen R.A."/>
            <person name="Hu H."/>
            <person name="Hunt B.G."/>
            <person name="Huylmans A.K."/>
            <person name="Khalil S.M."/>
            <person name="Mitchell R.D."/>
            <person name="Munoz-Torres M.C."/>
            <person name="Mustard J.A."/>
            <person name="Pan H."/>
            <person name="Reese J.T."/>
            <person name="Scharf M.E."/>
            <person name="Sun F."/>
            <person name="Vogel H."/>
            <person name="Xiao J."/>
            <person name="Yang W."/>
            <person name="Yang Z."/>
            <person name="Yang Z."/>
            <person name="Zhou J."/>
            <person name="Zhu J."/>
            <person name="Brent C.S."/>
            <person name="Elsik C.G."/>
            <person name="Goodisman M.A."/>
            <person name="Liberles D.A."/>
            <person name="Roe R.M."/>
            <person name="Vargo E.L."/>
            <person name="Vilcinskas A."/>
            <person name="Wang J."/>
            <person name="Bornberg-Bauer E."/>
            <person name="Korb J."/>
            <person name="Zhang G."/>
            <person name="Liebig J."/>
        </authorList>
    </citation>
    <scope>NUCLEOTIDE SEQUENCE [LARGE SCALE GENOMIC DNA]</scope>
    <source>
        <tissue evidence="1">Whole organism</tissue>
    </source>
</reference>
<protein>
    <submittedName>
        <fullName evidence="1">Uncharacterized protein</fullName>
    </submittedName>
</protein>
<keyword evidence="2" id="KW-1185">Reference proteome</keyword>
<proteinExistence type="predicted"/>
<dbReference type="Proteomes" id="UP000027135">
    <property type="component" value="Unassembled WGS sequence"/>
</dbReference>